<protein>
    <submittedName>
        <fullName evidence="1">Uncharacterized protein</fullName>
    </submittedName>
</protein>
<accession>A0A498I420</accession>
<evidence type="ECO:0000313" key="2">
    <source>
        <dbReference type="Proteomes" id="UP000290289"/>
    </source>
</evidence>
<name>A0A498I420_MALDO</name>
<organism evidence="1 2">
    <name type="scientific">Malus domestica</name>
    <name type="common">Apple</name>
    <name type="synonym">Pyrus malus</name>
    <dbReference type="NCBI Taxonomy" id="3750"/>
    <lineage>
        <taxon>Eukaryota</taxon>
        <taxon>Viridiplantae</taxon>
        <taxon>Streptophyta</taxon>
        <taxon>Embryophyta</taxon>
        <taxon>Tracheophyta</taxon>
        <taxon>Spermatophyta</taxon>
        <taxon>Magnoliopsida</taxon>
        <taxon>eudicotyledons</taxon>
        <taxon>Gunneridae</taxon>
        <taxon>Pentapetalae</taxon>
        <taxon>rosids</taxon>
        <taxon>fabids</taxon>
        <taxon>Rosales</taxon>
        <taxon>Rosaceae</taxon>
        <taxon>Amygdaloideae</taxon>
        <taxon>Maleae</taxon>
        <taxon>Malus</taxon>
    </lineage>
</organism>
<dbReference type="EMBL" id="RDQH01000340">
    <property type="protein sequence ID" value="RXH76972.1"/>
    <property type="molecule type" value="Genomic_DNA"/>
</dbReference>
<comment type="caution">
    <text evidence="1">The sequence shown here is derived from an EMBL/GenBank/DDBJ whole genome shotgun (WGS) entry which is preliminary data.</text>
</comment>
<gene>
    <name evidence="1" type="ORF">DVH24_019860</name>
</gene>
<sequence length="72" mass="8735">MTFQYWYVDIHFAAKVKEQMYMYCHNSIITKFVGKCYTYNFVLARLKQGWNLKGSKCNWLKWKMISLLSISH</sequence>
<keyword evidence="2" id="KW-1185">Reference proteome</keyword>
<dbReference type="Proteomes" id="UP000290289">
    <property type="component" value="Chromosome 14"/>
</dbReference>
<dbReference type="AlphaFoldDB" id="A0A498I420"/>
<evidence type="ECO:0000313" key="1">
    <source>
        <dbReference type="EMBL" id="RXH76972.1"/>
    </source>
</evidence>
<proteinExistence type="predicted"/>
<reference evidence="1 2" key="1">
    <citation type="submission" date="2018-10" db="EMBL/GenBank/DDBJ databases">
        <title>A high-quality apple genome assembly.</title>
        <authorList>
            <person name="Hu J."/>
        </authorList>
    </citation>
    <scope>NUCLEOTIDE SEQUENCE [LARGE SCALE GENOMIC DNA]</scope>
    <source>
        <strain evidence="2">cv. HFTH1</strain>
        <tissue evidence="1">Young leaf</tissue>
    </source>
</reference>